<organism evidence="1">
    <name type="scientific">Arundo donax</name>
    <name type="common">Giant reed</name>
    <name type="synonym">Donax arundinaceus</name>
    <dbReference type="NCBI Taxonomy" id="35708"/>
    <lineage>
        <taxon>Eukaryota</taxon>
        <taxon>Viridiplantae</taxon>
        <taxon>Streptophyta</taxon>
        <taxon>Embryophyta</taxon>
        <taxon>Tracheophyta</taxon>
        <taxon>Spermatophyta</taxon>
        <taxon>Magnoliopsida</taxon>
        <taxon>Liliopsida</taxon>
        <taxon>Poales</taxon>
        <taxon>Poaceae</taxon>
        <taxon>PACMAD clade</taxon>
        <taxon>Arundinoideae</taxon>
        <taxon>Arundineae</taxon>
        <taxon>Arundo</taxon>
    </lineage>
</organism>
<reference evidence="1" key="2">
    <citation type="journal article" date="2015" name="Data Brief">
        <title>Shoot transcriptome of the giant reed, Arundo donax.</title>
        <authorList>
            <person name="Barrero R.A."/>
            <person name="Guerrero F.D."/>
            <person name="Moolhuijzen P."/>
            <person name="Goolsby J.A."/>
            <person name="Tidwell J."/>
            <person name="Bellgard S.E."/>
            <person name="Bellgard M.I."/>
        </authorList>
    </citation>
    <scope>NUCLEOTIDE SEQUENCE</scope>
    <source>
        <tissue evidence="1">Shoot tissue taken approximately 20 cm above the soil surface</tissue>
    </source>
</reference>
<name>A0A0A8XR43_ARUDO</name>
<protein>
    <submittedName>
        <fullName evidence="1">Uncharacterized protein</fullName>
    </submittedName>
</protein>
<proteinExistence type="predicted"/>
<accession>A0A0A8XR43</accession>
<sequence length="52" mass="5723">MGPPLATESESEALTNGHLNHVDSTSQGDEYLLKTSLSLIHRVLVLFLIFQV</sequence>
<evidence type="ECO:0000313" key="1">
    <source>
        <dbReference type="EMBL" id="JAD16306.1"/>
    </source>
</evidence>
<dbReference type="AlphaFoldDB" id="A0A0A8XR43"/>
<dbReference type="EMBL" id="GBRH01281589">
    <property type="protein sequence ID" value="JAD16306.1"/>
    <property type="molecule type" value="Transcribed_RNA"/>
</dbReference>
<reference evidence="1" key="1">
    <citation type="submission" date="2014-09" db="EMBL/GenBank/DDBJ databases">
        <authorList>
            <person name="Magalhaes I.L.F."/>
            <person name="Oliveira U."/>
            <person name="Santos F.R."/>
            <person name="Vidigal T.H.D.A."/>
            <person name="Brescovit A.D."/>
            <person name="Santos A.J."/>
        </authorList>
    </citation>
    <scope>NUCLEOTIDE SEQUENCE</scope>
    <source>
        <tissue evidence="1">Shoot tissue taken approximately 20 cm above the soil surface</tissue>
    </source>
</reference>